<dbReference type="InterPro" id="IPR051132">
    <property type="entry name" value="3-5_Exonuclease_domain"/>
</dbReference>
<dbReference type="CDD" id="cd06141">
    <property type="entry name" value="WRN_exo"/>
    <property type="match status" value="1"/>
</dbReference>
<evidence type="ECO:0000256" key="1">
    <source>
        <dbReference type="ARBA" id="ARBA00022722"/>
    </source>
</evidence>
<accession>A0A2Z6MPA2</accession>
<dbReference type="EMBL" id="DF973548">
    <property type="protein sequence ID" value="GAU34166.1"/>
    <property type="molecule type" value="Genomic_DNA"/>
</dbReference>
<evidence type="ECO:0000313" key="4">
    <source>
        <dbReference type="EMBL" id="GAU34166.1"/>
    </source>
</evidence>
<keyword evidence="5" id="KW-1185">Reference proteome</keyword>
<evidence type="ECO:0000256" key="2">
    <source>
        <dbReference type="ARBA" id="ARBA00022801"/>
    </source>
</evidence>
<dbReference type="Pfam" id="PF01612">
    <property type="entry name" value="DNA_pol_A_exo1"/>
    <property type="match status" value="1"/>
</dbReference>
<keyword evidence="1" id="KW-0540">Nuclease</keyword>
<dbReference type="GO" id="GO:0003676">
    <property type="term" value="F:nucleic acid binding"/>
    <property type="evidence" value="ECO:0007669"/>
    <property type="project" value="InterPro"/>
</dbReference>
<dbReference type="GO" id="GO:0005737">
    <property type="term" value="C:cytoplasm"/>
    <property type="evidence" value="ECO:0007669"/>
    <property type="project" value="TreeGrafter"/>
</dbReference>
<dbReference type="GO" id="GO:0006139">
    <property type="term" value="P:nucleobase-containing compound metabolic process"/>
    <property type="evidence" value="ECO:0007669"/>
    <property type="project" value="InterPro"/>
</dbReference>
<dbReference type="GO" id="GO:0008408">
    <property type="term" value="F:3'-5' exonuclease activity"/>
    <property type="evidence" value="ECO:0007669"/>
    <property type="project" value="InterPro"/>
</dbReference>
<evidence type="ECO:0000259" key="3">
    <source>
        <dbReference type="Pfam" id="PF01612"/>
    </source>
</evidence>
<dbReference type="GO" id="GO:0005634">
    <property type="term" value="C:nucleus"/>
    <property type="evidence" value="ECO:0007669"/>
    <property type="project" value="TreeGrafter"/>
</dbReference>
<dbReference type="PANTHER" id="PTHR13620">
    <property type="entry name" value="3-5 EXONUCLEASE"/>
    <property type="match status" value="1"/>
</dbReference>
<dbReference type="OrthoDB" id="1920326at2759"/>
<dbReference type="InterPro" id="IPR036397">
    <property type="entry name" value="RNaseH_sf"/>
</dbReference>
<dbReference type="AlphaFoldDB" id="A0A2Z6MPA2"/>
<dbReference type="SUPFAM" id="SSF53098">
    <property type="entry name" value="Ribonuclease H-like"/>
    <property type="match status" value="1"/>
</dbReference>
<keyword evidence="2" id="KW-0378">Hydrolase</keyword>
<organism evidence="4 5">
    <name type="scientific">Trifolium subterraneum</name>
    <name type="common">Subterranean clover</name>
    <dbReference type="NCBI Taxonomy" id="3900"/>
    <lineage>
        <taxon>Eukaryota</taxon>
        <taxon>Viridiplantae</taxon>
        <taxon>Streptophyta</taxon>
        <taxon>Embryophyta</taxon>
        <taxon>Tracheophyta</taxon>
        <taxon>Spermatophyta</taxon>
        <taxon>Magnoliopsida</taxon>
        <taxon>eudicotyledons</taxon>
        <taxon>Gunneridae</taxon>
        <taxon>Pentapetalae</taxon>
        <taxon>rosids</taxon>
        <taxon>fabids</taxon>
        <taxon>Fabales</taxon>
        <taxon>Fabaceae</taxon>
        <taxon>Papilionoideae</taxon>
        <taxon>50 kb inversion clade</taxon>
        <taxon>NPAAA clade</taxon>
        <taxon>Hologalegina</taxon>
        <taxon>IRL clade</taxon>
        <taxon>Trifolieae</taxon>
        <taxon>Trifolium</taxon>
    </lineage>
</organism>
<feature type="domain" description="3'-5' exonuclease" evidence="3">
    <location>
        <begin position="75"/>
        <end position="215"/>
    </location>
</feature>
<sequence length="246" mass="27540">MPIFLVDNNGAPININSPNPILPTPLNITLVDHYLPYDTHNTYDITIDSTQTIQTLLTSSPSQVDSWLLETQSQSHSLPSPLLVGLDIEWRPNSQRGQSNPAATLQLCTNNRCLVFQFIHSPSIPASLFTFLGNPNNRFVGVGIESDVEKLIEDYNLSVRNFVDLRNLAARVLDDRDLLRSGIKSLAERVLGKIVEKPQRITRSRWDNLWLNADQVNSLFKNGENSFLAVANRCCLIPIDCDSVLC</sequence>
<dbReference type="Proteomes" id="UP000242715">
    <property type="component" value="Unassembled WGS sequence"/>
</dbReference>
<gene>
    <name evidence="4" type="ORF">TSUD_162660</name>
</gene>
<reference evidence="5" key="1">
    <citation type="journal article" date="2017" name="Front. Plant Sci.">
        <title>Climate Clever Clovers: New Paradigm to Reduce the Environmental Footprint of Ruminants by Breeding Low Methanogenic Forages Utilizing Haplotype Variation.</title>
        <authorList>
            <person name="Kaur P."/>
            <person name="Appels R."/>
            <person name="Bayer P.E."/>
            <person name="Keeble-Gagnere G."/>
            <person name="Wang J."/>
            <person name="Hirakawa H."/>
            <person name="Shirasawa K."/>
            <person name="Vercoe P."/>
            <person name="Stefanova K."/>
            <person name="Durmic Z."/>
            <person name="Nichols P."/>
            <person name="Revell C."/>
            <person name="Isobe S.N."/>
            <person name="Edwards D."/>
            <person name="Erskine W."/>
        </authorList>
    </citation>
    <scope>NUCLEOTIDE SEQUENCE [LARGE SCALE GENOMIC DNA]</scope>
    <source>
        <strain evidence="5">cv. Daliak</strain>
    </source>
</reference>
<dbReference type="InterPro" id="IPR012337">
    <property type="entry name" value="RNaseH-like_sf"/>
</dbReference>
<dbReference type="PANTHER" id="PTHR13620:SF105">
    <property type="entry name" value="OS01G0737700 PROTEIN"/>
    <property type="match status" value="1"/>
</dbReference>
<dbReference type="Gene3D" id="3.30.420.10">
    <property type="entry name" value="Ribonuclease H-like superfamily/Ribonuclease H"/>
    <property type="match status" value="1"/>
</dbReference>
<evidence type="ECO:0000313" key="5">
    <source>
        <dbReference type="Proteomes" id="UP000242715"/>
    </source>
</evidence>
<name>A0A2Z6MPA2_TRISU</name>
<protein>
    <recommendedName>
        <fullName evidence="3">3'-5' exonuclease domain-containing protein</fullName>
    </recommendedName>
</protein>
<proteinExistence type="predicted"/>
<dbReference type="InterPro" id="IPR002562">
    <property type="entry name" value="3'-5'_exonuclease_dom"/>
</dbReference>